<protein>
    <recommendedName>
        <fullName evidence="4">Pyruvoyl-dependent arginine decarboxylase AaxB</fullName>
        <ecNumber evidence="3">4.1.1.19</ecNumber>
    </recommendedName>
</protein>
<dbReference type="GO" id="GO:0006527">
    <property type="term" value="P:L-arginine catabolic process"/>
    <property type="evidence" value="ECO:0007669"/>
    <property type="project" value="InterPro"/>
</dbReference>
<keyword evidence="7" id="KW-0670">Pyruvate</keyword>
<evidence type="ECO:0000256" key="3">
    <source>
        <dbReference type="ARBA" id="ARBA00012426"/>
    </source>
</evidence>
<organism evidence="9 10">
    <name type="scientific">Cellulosimicrobium funkei</name>
    <dbReference type="NCBI Taxonomy" id="264251"/>
    <lineage>
        <taxon>Bacteria</taxon>
        <taxon>Bacillati</taxon>
        <taxon>Actinomycetota</taxon>
        <taxon>Actinomycetes</taxon>
        <taxon>Micrococcales</taxon>
        <taxon>Promicromonosporaceae</taxon>
        <taxon>Cellulosimicrobium</taxon>
    </lineage>
</organism>
<dbReference type="EMBL" id="JNBQ01000001">
    <property type="protein sequence ID" value="KLN36290.1"/>
    <property type="molecule type" value="Genomic_DNA"/>
</dbReference>
<dbReference type="SUPFAM" id="SSF56271">
    <property type="entry name" value="Pyruvoyl-dependent histidine and arginine decarboxylases"/>
    <property type="match status" value="1"/>
</dbReference>
<dbReference type="InterPro" id="IPR016104">
    <property type="entry name" value="Pyr-dep_his/arg-deCO2ase"/>
</dbReference>
<comment type="similarity">
    <text evidence="2">Belongs to the pyruvoyl-dependent arginine decarboxylase family.</text>
</comment>
<evidence type="ECO:0000256" key="7">
    <source>
        <dbReference type="ARBA" id="ARBA00023317"/>
    </source>
</evidence>
<evidence type="ECO:0000313" key="9">
    <source>
        <dbReference type="EMBL" id="KLN36290.1"/>
    </source>
</evidence>
<evidence type="ECO:0000313" key="10">
    <source>
        <dbReference type="Proteomes" id="UP000035265"/>
    </source>
</evidence>
<dbReference type="Gene3D" id="3.50.20.10">
    <property type="entry name" value="Pyruvoyl-Dependent Histidine Decarboxylase, subunit B"/>
    <property type="match status" value="1"/>
</dbReference>
<evidence type="ECO:0000256" key="4">
    <source>
        <dbReference type="ARBA" id="ARBA00014727"/>
    </source>
</evidence>
<dbReference type="SFLD" id="SFLDS00055">
    <property type="entry name" value="Pyruvoyl-Dependent_Histidine/A"/>
    <property type="match status" value="1"/>
</dbReference>
<dbReference type="PANTHER" id="PTHR40438:SF1">
    <property type="entry name" value="PYRUVOYL-DEPENDENT ARGININE DECARBOXYLASE"/>
    <property type="match status" value="1"/>
</dbReference>
<dbReference type="STRING" id="264251.FB00_00105"/>
<gene>
    <name evidence="9" type="ORF">FB00_00105</name>
</gene>
<reference evidence="9 10" key="1">
    <citation type="submission" date="2014-05" db="EMBL/GenBank/DDBJ databases">
        <title>Cellulosimicrobium funkei U11 genome.</title>
        <authorList>
            <person name="Hu C."/>
            <person name="Gong Y."/>
            <person name="Wan W."/>
            <person name="Jiang M."/>
        </authorList>
    </citation>
    <scope>NUCLEOTIDE SEQUENCE [LARGE SCALE GENOMIC DNA]</scope>
    <source>
        <strain evidence="9 10">U11</strain>
    </source>
</reference>
<evidence type="ECO:0000256" key="1">
    <source>
        <dbReference type="ARBA" id="ARBA00001928"/>
    </source>
</evidence>
<keyword evidence="10" id="KW-1185">Reference proteome</keyword>
<dbReference type="AlphaFoldDB" id="A0A0H2KRY2"/>
<evidence type="ECO:0000256" key="8">
    <source>
        <dbReference type="ARBA" id="ARBA00049309"/>
    </source>
</evidence>
<accession>A0A0H2KRY2</accession>
<dbReference type="PANTHER" id="PTHR40438">
    <property type="entry name" value="PYRUVOYL-DEPENDENT ARGININE DECARBOXYLASE"/>
    <property type="match status" value="1"/>
</dbReference>
<dbReference type="Pfam" id="PF01862">
    <property type="entry name" value="PvlArgDC"/>
    <property type="match status" value="1"/>
</dbReference>
<dbReference type="InterPro" id="IPR002724">
    <property type="entry name" value="Pyruvoyl-dep_arg_deCO2ase"/>
</dbReference>
<dbReference type="EC" id="4.1.1.19" evidence="3"/>
<dbReference type="Proteomes" id="UP000035265">
    <property type="component" value="Unassembled WGS sequence"/>
</dbReference>
<keyword evidence="6" id="KW-0456">Lyase</keyword>
<dbReference type="SFLD" id="SFLDG01170">
    <property type="entry name" value="Pyruvoyl-dependent_arginine_de"/>
    <property type="match status" value="1"/>
</dbReference>
<evidence type="ECO:0000256" key="6">
    <source>
        <dbReference type="ARBA" id="ARBA00023239"/>
    </source>
</evidence>
<keyword evidence="5" id="KW-0210">Decarboxylase</keyword>
<comment type="catalytic activity">
    <reaction evidence="8">
        <text>L-arginine + H(+) = agmatine + CO2</text>
        <dbReference type="Rhea" id="RHEA:17641"/>
        <dbReference type="ChEBI" id="CHEBI:15378"/>
        <dbReference type="ChEBI" id="CHEBI:16526"/>
        <dbReference type="ChEBI" id="CHEBI:32682"/>
        <dbReference type="ChEBI" id="CHEBI:58145"/>
        <dbReference type="EC" id="4.1.1.19"/>
    </reaction>
</comment>
<dbReference type="InterPro" id="IPR016105">
    <property type="entry name" value="Pyr-dep_his/arg-deCO2ase_sand"/>
</dbReference>
<comment type="caution">
    <text evidence="9">The sequence shown here is derived from an EMBL/GenBank/DDBJ whole genome shotgun (WGS) entry which is preliminary data.</text>
</comment>
<proteinExistence type="inferred from homology"/>
<comment type="cofactor">
    <cofactor evidence="1">
        <name>pyruvate</name>
        <dbReference type="ChEBI" id="CHEBI:15361"/>
    </cofactor>
</comment>
<sequence>MAPRGPTIYVSHGTGTGRTDLSAFDAALADAGVGDFNLVRLSSVVPPGSQVVEVDRLEQGYGDHGDLLYCVYAEAHAVMPGHEAWAGVAWSLRDDGSGAGLFVEHEAPSHEQLELDLTLSLEDLSATRGHRFSPAGRRVTGVRCETLPVCAVVVAAYRRQGWDGAER</sequence>
<evidence type="ECO:0000256" key="2">
    <source>
        <dbReference type="ARBA" id="ARBA00008611"/>
    </source>
</evidence>
<dbReference type="PATRIC" id="fig|264251.5.peg.21"/>
<dbReference type="GO" id="GO:0008792">
    <property type="term" value="F:arginine decarboxylase activity"/>
    <property type="evidence" value="ECO:0007669"/>
    <property type="project" value="UniProtKB-EC"/>
</dbReference>
<evidence type="ECO:0000256" key="5">
    <source>
        <dbReference type="ARBA" id="ARBA00022793"/>
    </source>
</evidence>
<name>A0A0H2KRY2_9MICO</name>